<evidence type="ECO:0000256" key="7">
    <source>
        <dbReference type="ARBA" id="ARBA00023141"/>
    </source>
</evidence>
<evidence type="ECO:0000256" key="9">
    <source>
        <dbReference type="HAMAP-Rule" id="MF_00135"/>
    </source>
</evidence>
<evidence type="ECO:0000256" key="1">
    <source>
        <dbReference type="ARBA" id="ARBA00001164"/>
    </source>
</evidence>
<name>A0A5Q0Q5M5_9SPHI</name>
<dbReference type="InterPro" id="IPR013785">
    <property type="entry name" value="Aldolase_TIM"/>
</dbReference>
<keyword evidence="12" id="KW-1185">Reference proteome</keyword>
<dbReference type="GO" id="GO:0000162">
    <property type="term" value="P:L-tryptophan biosynthetic process"/>
    <property type="evidence" value="ECO:0007669"/>
    <property type="project" value="UniProtKB-UniRule"/>
</dbReference>
<dbReference type="PANTHER" id="PTHR42894">
    <property type="entry name" value="N-(5'-PHOSPHORIBOSYL)ANTHRANILATE ISOMERASE"/>
    <property type="match status" value="1"/>
</dbReference>
<comment type="catalytic activity">
    <reaction evidence="1 9">
        <text>N-(5-phospho-beta-D-ribosyl)anthranilate = 1-(2-carboxyphenylamino)-1-deoxy-D-ribulose 5-phosphate</text>
        <dbReference type="Rhea" id="RHEA:21540"/>
        <dbReference type="ChEBI" id="CHEBI:18277"/>
        <dbReference type="ChEBI" id="CHEBI:58613"/>
        <dbReference type="EC" id="5.3.1.24"/>
    </reaction>
</comment>
<evidence type="ECO:0000259" key="10">
    <source>
        <dbReference type="Pfam" id="PF00697"/>
    </source>
</evidence>
<dbReference type="SUPFAM" id="SSF51366">
    <property type="entry name" value="Ribulose-phoshate binding barrel"/>
    <property type="match status" value="1"/>
</dbReference>
<keyword evidence="5 9" id="KW-0028">Amino-acid biosynthesis</keyword>
<reference evidence="11 12" key="1">
    <citation type="submission" date="2019-10" db="EMBL/GenBank/DDBJ databases">
        <authorList>
            <person name="Dong K."/>
        </authorList>
    </citation>
    <scope>NUCLEOTIDE SEQUENCE [LARGE SCALE GENOMIC DNA]</scope>
    <source>
        <strain evidence="12">dk4302</strain>
    </source>
</reference>
<evidence type="ECO:0000256" key="5">
    <source>
        <dbReference type="ARBA" id="ARBA00022605"/>
    </source>
</evidence>
<keyword evidence="8 9" id="KW-0413">Isomerase</keyword>
<accession>A0A5Q0Q5M5</accession>
<feature type="domain" description="N-(5'phosphoribosyl) anthranilate isomerase (PRAI)" evidence="10">
    <location>
        <begin position="7"/>
        <end position="202"/>
    </location>
</feature>
<dbReference type="InterPro" id="IPR001240">
    <property type="entry name" value="PRAI_dom"/>
</dbReference>
<dbReference type="HAMAP" id="MF_00135">
    <property type="entry name" value="PRAI"/>
    <property type="match status" value="1"/>
</dbReference>
<dbReference type="GO" id="GO:0004640">
    <property type="term" value="F:phosphoribosylanthranilate isomerase activity"/>
    <property type="evidence" value="ECO:0007669"/>
    <property type="project" value="UniProtKB-UniRule"/>
</dbReference>
<evidence type="ECO:0000313" key="12">
    <source>
        <dbReference type="Proteomes" id="UP000326921"/>
    </source>
</evidence>
<comment type="pathway">
    <text evidence="2 9">Amino-acid biosynthesis; L-tryptophan biosynthesis; L-tryptophan from chorismate: step 3/5.</text>
</comment>
<dbReference type="InterPro" id="IPR044643">
    <property type="entry name" value="TrpF_fam"/>
</dbReference>
<dbReference type="Gene3D" id="3.20.20.70">
    <property type="entry name" value="Aldolase class I"/>
    <property type="match status" value="1"/>
</dbReference>
<keyword evidence="7 9" id="KW-0057">Aromatic amino acid biosynthesis</keyword>
<comment type="similarity">
    <text evidence="9">Belongs to the TrpF family.</text>
</comment>
<dbReference type="CDD" id="cd00405">
    <property type="entry name" value="PRAI"/>
    <property type="match status" value="1"/>
</dbReference>
<dbReference type="UniPathway" id="UPA00035">
    <property type="reaction ID" value="UER00042"/>
</dbReference>
<proteinExistence type="inferred from homology"/>
<dbReference type="Pfam" id="PF00697">
    <property type="entry name" value="PRAI"/>
    <property type="match status" value="1"/>
</dbReference>
<evidence type="ECO:0000256" key="3">
    <source>
        <dbReference type="ARBA" id="ARBA00012572"/>
    </source>
</evidence>
<organism evidence="11 12">
    <name type="scientific">Sphingobacterium zhuxiongii</name>
    <dbReference type="NCBI Taxonomy" id="2662364"/>
    <lineage>
        <taxon>Bacteria</taxon>
        <taxon>Pseudomonadati</taxon>
        <taxon>Bacteroidota</taxon>
        <taxon>Sphingobacteriia</taxon>
        <taxon>Sphingobacteriales</taxon>
        <taxon>Sphingobacteriaceae</taxon>
        <taxon>Sphingobacterium</taxon>
    </lineage>
</organism>
<protein>
    <recommendedName>
        <fullName evidence="4 9">N-(5'-phosphoribosyl)anthranilate isomerase</fullName>
        <shortName evidence="9">PRAI</shortName>
        <ecNumber evidence="3 9">5.3.1.24</ecNumber>
    </recommendedName>
</protein>
<dbReference type="InterPro" id="IPR011060">
    <property type="entry name" value="RibuloseP-bd_barrel"/>
</dbReference>
<evidence type="ECO:0000256" key="4">
    <source>
        <dbReference type="ARBA" id="ARBA00022272"/>
    </source>
</evidence>
<dbReference type="AlphaFoldDB" id="A0A5Q0Q5M5"/>
<sequence length="213" mass="24129">MARELLVKVCGMRDPANIEGLVKLPIDYIGHIFYAKSARYVSSVIETEIPDGIKKTGVFVNATFDEIKEKIKEHNLKTVQLHGDESANLCRNLKELHVEVIKAFGISDDFEWQRLEEFTDLVDFFLFDSKSDAYGGTGKTFNWEKLKSYPYAKPYFLSGGLSLDNITEAINFKDKYLVGLDLNSKFEISAGLKDLDNISKALKIIENEQISSK</sequence>
<dbReference type="EC" id="5.3.1.24" evidence="3 9"/>
<dbReference type="EMBL" id="CP045652">
    <property type="protein sequence ID" value="QGA25337.1"/>
    <property type="molecule type" value="Genomic_DNA"/>
</dbReference>
<dbReference type="Proteomes" id="UP000326921">
    <property type="component" value="Chromosome"/>
</dbReference>
<keyword evidence="6 9" id="KW-0822">Tryptophan biosynthesis</keyword>
<dbReference type="KEGG" id="sphe:GFH32_02945"/>
<evidence type="ECO:0000313" key="11">
    <source>
        <dbReference type="EMBL" id="QGA25337.1"/>
    </source>
</evidence>
<dbReference type="RefSeq" id="WP_153509658.1">
    <property type="nucleotide sequence ID" value="NZ_CP045652.1"/>
</dbReference>
<evidence type="ECO:0000256" key="6">
    <source>
        <dbReference type="ARBA" id="ARBA00022822"/>
    </source>
</evidence>
<dbReference type="PANTHER" id="PTHR42894:SF1">
    <property type="entry name" value="N-(5'-PHOSPHORIBOSYL)ANTHRANILATE ISOMERASE"/>
    <property type="match status" value="1"/>
</dbReference>
<evidence type="ECO:0000256" key="8">
    <source>
        <dbReference type="ARBA" id="ARBA00023235"/>
    </source>
</evidence>
<evidence type="ECO:0000256" key="2">
    <source>
        <dbReference type="ARBA" id="ARBA00004664"/>
    </source>
</evidence>
<gene>
    <name evidence="9" type="primary">trpF</name>
    <name evidence="11" type="ORF">GFH32_02945</name>
</gene>